<dbReference type="PROSITE" id="PS50837">
    <property type="entry name" value="NACHT"/>
    <property type="match status" value="1"/>
</dbReference>
<feature type="domain" description="NACHT" evidence="3">
    <location>
        <begin position="127"/>
        <end position="286"/>
    </location>
</feature>
<dbReference type="Pfam" id="PF25053">
    <property type="entry name" value="DUF7791"/>
    <property type="match status" value="1"/>
</dbReference>
<feature type="compositionally biased region" description="Basic residues" evidence="2">
    <location>
        <begin position="828"/>
        <end position="843"/>
    </location>
</feature>
<dbReference type="RefSeq" id="XP_013260063.1">
    <property type="nucleotide sequence ID" value="XM_013404609.1"/>
</dbReference>
<dbReference type="Gene3D" id="3.40.50.300">
    <property type="entry name" value="P-loop containing nucleotide triphosphate hydrolases"/>
    <property type="match status" value="1"/>
</dbReference>
<dbReference type="InterPro" id="IPR056884">
    <property type="entry name" value="NPHP3-like_N"/>
</dbReference>
<evidence type="ECO:0000313" key="5">
    <source>
        <dbReference type="Proteomes" id="UP000027920"/>
    </source>
</evidence>
<protein>
    <recommendedName>
        <fullName evidence="3">NACHT domain-containing protein</fullName>
    </recommendedName>
</protein>
<dbReference type="PANTHER" id="PTHR10039">
    <property type="entry name" value="AMELOGENIN"/>
    <property type="match status" value="1"/>
</dbReference>
<comment type="caution">
    <text evidence="4">The sequence shown here is derived from an EMBL/GenBank/DDBJ whole genome shotgun (WGS) entry which is preliminary data.</text>
</comment>
<dbReference type="PANTHER" id="PTHR10039:SF5">
    <property type="entry name" value="NACHT DOMAIN-CONTAINING PROTEIN"/>
    <property type="match status" value="1"/>
</dbReference>
<dbReference type="Pfam" id="PF24883">
    <property type="entry name" value="NPHP3_N"/>
    <property type="match status" value="1"/>
</dbReference>
<keyword evidence="5" id="KW-1185">Reference proteome</keyword>
<sequence length="843" mass="97437">MVSTVSEDIRSEIEDLSTRLKDVKLDEDRQTKLLTSFHESHRDILLNLSQKLDQIVSEPQLKYDGKLERAQQIILDSFTFPGIRSRYDQVQDAEYETFDWILNPPSDRDLPYDNFVQWLNDQRPKSYTYWVRGKPGSGKSTLMRYLSENISPYHLHQWSKGQQVLRAEFFLWNPGQGEEKSFRGLLYSLLYQLLENSRHLIQWVVPQEKWKAAQTSGSLSIPWTSRELIGTFHEFLLVCLSNSKLLLFIDGLDELDGNEDKSKEMLDFLSSITTSGKVKICLSSRPWNVFQEAFEDVPQLKLQDLTHQDIKKYVFGRMRSNAHFQRICKYGTTNAEKLLLGIADKAEGVFLWVKLVVTEILRGARDGESIRTLQKKLDGIPIDLDLYFRRIIESIDPVYREEASVLLQIVLHKEGLNGSVWTALDLSFAEEGDSRFGLQPHYDFYALDLADTEALEFKFDQMRRRINSRCLGLLECHNNRDELMTSLYGPQVQFLHRSFYDFLKTTTSQNLLHQYTDGKFDTASYHRCVLLAEAFAFINLGMDDQTDSLMESRSKIPLQLLPLDALCEIIGNEVHEESEMNRFVAAIEALIPIIQTRRKKLSVKTKLPLHLLVENILEWDMDRPPILMLAIQYHWKAYLSGRLTADIVQRRGGRPVLDYALSSMGRGHRYEPWTVNSLLELGADLNEEYLGTSVFFRAVQSLHKSLSPSDTRILDYMDRFISKGASELVSASWTFQDDTGDVGVGPFMYNADYRRPSTFINGQANYQLLEVLQARHIFDLATARQIEVMLRKRHSMMERAESDSRVEGIKRERGIAGEKDTDDDVPRKIKRGKSSRGRRRKAK</sequence>
<dbReference type="GeneID" id="25280316"/>
<gene>
    <name evidence="4" type="ORF">A1O9_05390</name>
</gene>
<evidence type="ECO:0000259" key="3">
    <source>
        <dbReference type="PROSITE" id="PS50837"/>
    </source>
</evidence>
<dbReference type="HOGENOM" id="CLU_002341_6_1_1"/>
<dbReference type="InterPro" id="IPR027417">
    <property type="entry name" value="P-loop_NTPase"/>
</dbReference>
<accession>A0A072PDV2</accession>
<reference evidence="4 5" key="1">
    <citation type="submission" date="2013-03" db="EMBL/GenBank/DDBJ databases">
        <title>The Genome Sequence of Exophiala aquamarina CBS 119918.</title>
        <authorList>
            <consortium name="The Broad Institute Genomics Platform"/>
            <person name="Cuomo C."/>
            <person name="de Hoog S."/>
            <person name="Gorbushina A."/>
            <person name="Walker B."/>
            <person name="Young S.K."/>
            <person name="Zeng Q."/>
            <person name="Gargeya S."/>
            <person name="Fitzgerald M."/>
            <person name="Haas B."/>
            <person name="Abouelleil A."/>
            <person name="Allen A.W."/>
            <person name="Alvarado L."/>
            <person name="Arachchi H.M."/>
            <person name="Berlin A.M."/>
            <person name="Chapman S.B."/>
            <person name="Gainer-Dewar J."/>
            <person name="Goldberg J."/>
            <person name="Griggs A."/>
            <person name="Gujja S."/>
            <person name="Hansen M."/>
            <person name="Howarth C."/>
            <person name="Imamovic A."/>
            <person name="Ireland A."/>
            <person name="Larimer J."/>
            <person name="McCowan C."/>
            <person name="Murphy C."/>
            <person name="Pearson M."/>
            <person name="Poon T.W."/>
            <person name="Priest M."/>
            <person name="Roberts A."/>
            <person name="Saif S."/>
            <person name="Shea T."/>
            <person name="Sisk P."/>
            <person name="Sykes S."/>
            <person name="Wortman J."/>
            <person name="Nusbaum C."/>
            <person name="Birren B."/>
        </authorList>
    </citation>
    <scope>NUCLEOTIDE SEQUENCE [LARGE SCALE GENOMIC DNA]</scope>
    <source>
        <strain evidence="4 5">CBS 119918</strain>
    </source>
</reference>
<proteinExistence type="predicted"/>
<dbReference type="SUPFAM" id="SSF52540">
    <property type="entry name" value="P-loop containing nucleoside triphosphate hydrolases"/>
    <property type="match status" value="1"/>
</dbReference>
<dbReference type="OrthoDB" id="443402at2759"/>
<name>A0A072PDV2_9EURO</name>
<dbReference type="Proteomes" id="UP000027920">
    <property type="component" value="Unassembled WGS sequence"/>
</dbReference>
<dbReference type="InterPro" id="IPR056693">
    <property type="entry name" value="DUF7791"/>
</dbReference>
<evidence type="ECO:0000256" key="2">
    <source>
        <dbReference type="SAM" id="MobiDB-lite"/>
    </source>
</evidence>
<dbReference type="InterPro" id="IPR007111">
    <property type="entry name" value="NACHT_NTPase"/>
</dbReference>
<dbReference type="VEuPathDB" id="FungiDB:A1O9_05390"/>
<dbReference type="AlphaFoldDB" id="A0A072PDV2"/>
<keyword evidence="1" id="KW-0677">Repeat</keyword>
<dbReference type="EMBL" id="AMGV01000004">
    <property type="protein sequence ID" value="KEF57473.1"/>
    <property type="molecule type" value="Genomic_DNA"/>
</dbReference>
<organism evidence="4 5">
    <name type="scientific">Exophiala aquamarina CBS 119918</name>
    <dbReference type="NCBI Taxonomy" id="1182545"/>
    <lineage>
        <taxon>Eukaryota</taxon>
        <taxon>Fungi</taxon>
        <taxon>Dikarya</taxon>
        <taxon>Ascomycota</taxon>
        <taxon>Pezizomycotina</taxon>
        <taxon>Eurotiomycetes</taxon>
        <taxon>Chaetothyriomycetidae</taxon>
        <taxon>Chaetothyriales</taxon>
        <taxon>Herpotrichiellaceae</taxon>
        <taxon>Exophiala</taxon>
    </lineage>
</organism>
<evidence type="ECO:0000313" key="4">
    <source>
        <dbReference type="EMBL" id="KEF57473.1"/>
    </source>
</evidence>
<feature type="compositionally biased region" description="Basic and acidic residues" evidence="2">
    <location>
        <begin position="797"/>
        <end position="827"/>
    </location>
</feature>
<evidence type="ECO:0000256" key="1">
    <source>
        <dbReference type="ARBA" id="ARBA00022737"/>
    </source>
</evidence>
<feature type="region of interest" description="Disordered" evidence="2">
    <location>
        <begin position="797"/>
        <end position="843"/>
    </location>
</feature>